<dbReference type="Proteomes" id="UP000503278">
    <property type="component" value="Chromosome"/>
</dbReference>
<accession>A0A7L5DV45</accession>
<sequence>MIKTLFTSISLLMITCAGFAQKYVPQIKAGTVFNYTAYARNAGQRVPASFTLVSLTPPVQLKWAIPGFGNGMYEISAKGVQSGTKMAIKEPGMDPVTKLKDDETMAFLSKDTFNSLVNNKTFTLNKQTFNVVADTSATPYKINDKEADVFYAITSNGKTKIWVLNNPGFPLICKMEGGPYGIDLNLENIQ</sequence>
<gene>
    <name evidence="2" type="ORF">HH214_01165</name>
</gene>
<evidence type="ECO:0008006" key="4">
    <source>
        <dbReference type="Google" id="ProtNLM"/>
    </source>
</evidence>
<evidence type="ECO:0000313" key="2">
    <source>
        <dbReference type="EMBL" id="QJD94581.1"/>
    </source>
</evidence>
<dbReference type="KEGG" id="mrob:HH214_01165"/>
<evidence type="ECO:0000313" key="3">
    <source>
        <dbReference type="Proteomes" id="UP000503278"/>
    </source>
</evidence>
<feature type="signal peptide" evidence="1">
    <location>
        <begin position="1"/>
        <end position="22"/>
    </location>
</feature>
<proteinExistence type="predicted"/>
<evidence type="ECO:0000256" key="1">
    <source>
        <dbReference type="SAM" id="SignalP"/>
    </source>
</evidence>
<dbReference type="AlphaFoldDB" id="A0A7L5DV45"/>
<name>A0A7L5DV45_9SPHI</name>
<dbReference type="EMBL" id="CP051682">
    <property type="protein sequence ID" value="QJD94581.1"/>
    <property type="molecule type" value="Genomic_DNA"/>
</dbReference>
<feature type="chain" id="PRO_5029684687" description="DUF4412 domain-containing protein" evidence="1">
    <location>
        <begin position="23"/>
        <end position="190"/>
    </location>
</feature>
<organism evidence="2 3">
    <name type="scientific">Mucilaginibacter robiniae</name>
    <dbReference type="NCBI Taxonomy" id="2728022"/>
    <lineage>
        <taxon>Bacteria</taxon>
        <taxon>Pseudomonadati</taxon>
        <taxon>Bacteroidota</taxon>
        <taxon>Sphingobacteriia</taxon>
        <taxon>Sphingobacteriales</taxon>
        <taxon>Sphingobacteriaceae</taxon>
        <taxon>Mucilaginibacter</taxon>
    </lineage>
</organism>
<keyword evidence="3" id="KW-1185">Reference proteome</keyword>
<reference evidence="2 3" key="1">
    <citation type="submission" date="2020-04" db="EMBL/GenBank/DDBJ databases">
        <title>Genome sequencing of novel species.</title>
        <authorList>
            <person name="Heo J."/>
            <person name="Kim S.-J."/>
            <person name="Kim J.-S."/>
            <person name="Hong S.-B."/>
            <person name="Kwon S.-W."/>
        </authorList>
    </citation>
    <scope>NUCLEOTIDE SEQUENCE [LARGE SCALE GENOMIC DNA]</scope>
    <source>
        <strain evidence="2 3">F39-2</strain>
    </source>
</reference>
<protein>
    <recommendedName>
        <fullName evidence="4">DUF4412 domain-containing protein</fullName>
    </recommendedName>
</protein>
<keyword evidence="1" id="KW-0732">Signal</keyword>
<dbReference type="RefSeq" id="WP_169605599.1">
    <property type="nucleotide sequence ID" value="NZ_CP051682.1"/>
</dbReference>